<evidence type="ECO:0000256" key="7">
    <source>
        <dbReference type="RuleBase" id="RU364069"/>
    </source>
</evidence>
<name>A0A1N6JFZ4_9PROT</name>
<evidence type="ECO:0000256" key="4">
    <source>
        <dbReference type="ARBA" id="ARBA00019595"/>
    </source>
</evidence>
<comment type="function">
    <text evidence="2 7">Catalyzes the epimerization of the C3' and C5'positions of dTDP-6-deoxy-D-xylo-4-hexulose, forming dTDP-6-deoxy-L-lyxo-4-hexulose.</text>
</comment>
<dbReference type="EC" id="5.1.3.13" evidence="3 7"/>
<dbReference type="STRING" id="44575.SAMN05216419_101225"/>
<dbReference type="Proteomes" id="UP000185062">
    <property type="component" value="Unassembled WGS sequence"/>
</dbReference>
<comment type="pathway">
    <text evidence="7">Carbohydrate biosynthesis; dTDP-L-rhamnose biosynthesis.</text>
</comment>
<dbReference type="GO" id="GO:0019305">
    <property type="term" value="P:dTDP-rhamnose biosynthetic process"/>
    <property type="evidence" value="ECO:0007669"/>
    <property type="project" value="UniProtKB-UniRule"/>
</dbReference>
<proteinExistence type="inferred from homology"/>
<organism evidence="8 9">
    <name type="scientific">Nitrosomonas cryotolerans ATCC 49181</name>
    <dbReference type="NCBI Taxonomy" id="1131553"/>
    <lineage>
        <taxon>Bacteria</taxon>
        <taxon>Pseudomonadati</taxon>
        <taxon>Pseudomonadota</taxon>
        <taxon>Betaproteobacteria</taxon>
        <taxon>Nitrosomonadales</taxon>
        <taxon>Nitrosomonadaceae</taxon>
        <taxon>Nitrosomonas</taxon>
    </lineage>
</organism>
<keyword evidence="9" id="KW-1185">Reference proteome</keyword>
<protein>
    <recommendedName>
        <fullName evidence="4 7">dTDP-4-dehydrorhamnose 3,5-epimerase</fullName>
        <ecNumber evidence="3 7">5.1.3.13</ecNumber>
    </recommendedName>
    <alternativeName>
        <fullName evidence="7">Thymidine diphospho-4-keto-rhamnose 3,5-epimerase</fullName>
    </alternativeName>
</protein>
<dbReference type="GO" id="GO:0005829">
    <property type="term" value="C:cytosol"/>
    <property type="evidence" value="ECO:0007669"/>
    <property type="project" value="TreeGrafter"/>
</dbReference>
<dbReference type="Pfam" id="PF00908">
    <property type="entry name" value="dTDP_sugar_isom"/>
    <property type="match status" value="1"/>
</dbReference>
<accession>A0A1N6JFZ4</accession>
<dbReference type="SUPFAM" id="SSF51182">
    <property type="entry name" value="RmlC-like cupins"/>
    <property type="match status" value="1"/>
</dbReference>
<dbReference type="GO" id="GO:0008830">
    <property type="term" value="F:dTDP-4-dehydrorhamnose 3,5-epimerase activity"/>
    <property type="evidence" value="ECO:0007669"/>
    <property type="project" value="UniProtKB-UniRule"/>
</dbReference>
<dbReference type="GO" id="GO:0000271">
    <property type="term" value="P:polysaccharide biosynthetic process"/>
    <property type="evidence" value="ECO:0007669"/>
    <property type="project" value="TreeGrafter"/>
</dbReference>
<comment type="catalytic activity">
    <reaction evidence="1 7">
        <text>dTDP-4-dehydro-6-deoxy-alpha-D-glucose = dTDP-4-dehydro-beta-L-rhamnose</text>
        <dbReference type="Rhea" id="RHEA:16969"/>
        <dbReference type="ChEBI" id="CHEBI:57649"/>
        <dbReference type="ChEBI" id="CHEBI:62830"/>
        <dbReference type="EC" id="5.1.3.13"/>
    </reaction>
</comment>
<gene>
    <name evidence="8" type="ORF">SAMN02743940_2577</name>
</gene>
<evidence type="ECO:0000256" key="3">
    <source>
        <dbReference type="ARBA" id="ARBA00012098"/>
    </source>
</evidence>
<sequence>MDAKKLAIPEVILFTPKVFGDDRGFFFESFNTQVFEQATGLQADFVQDNHSKSQRGVLRGLHYQLPPHAQGKLVRVVQGEVFDVAVDIRQSSPHFGQWVGEVLSAENKYQLWIPPGFAHGFITLSETAEFLYKTTDFYAPQAERSIIWNDPRIAIQWHFNDTPLLSAKDQQSVPLTQATVFD</sequence>
<dbReference type="InterPro" id="IPR014710">
    <property type="entry name" value="RmlC-like_jellyroll"/>
</dbReference>
<evidence type="ECO:0000313" key="8">
    <source>
        <dbReference type="EMBL" id="SIO43117.1"/>
    </source>
</evidence>
<dbReference type="eggNOG" id="COG1898">
    <property type="taxonomic scope" value="Bacteria"/>
</dbReference>
<evidence type="ECO:0000256" key="6">
    <source>
        <dbReference type="PIRSR" id="PIRSR600888-3"/>
    </source>
</evidence>
<dbReference type="CDD" id="cd00438">
    <property type="entry name" value="cupin_RmlC"/>
    <property type="match status" value="1"/>
</dbReference>
<evidence type="ECO:0000256" key="2">
    <source>
        <dbReference type="ARBA" id="ARBA00001997"/>
    </source>
</evidence>
<dbReference type="PANTHER" id="PTHR21047">
    <property type="entry name" value="DTDP-6-DEOXY-D-GLUCOSE-3,5 EPIMERASE"/>
    <property type="match status" value="1"/>
</dbReference>
<dbReference type="PANTHER" id="PTHR21047:SF2">
    <property type="entry name" value="THYMIDINE DIPHOSPHO-4-KETO-RHAMNOSE 3,5-EPIMERASE"/>
    <property type="match status" value="1"/>
</dbReference>
<dbReference type="Gene3D" id="2.60.120.10">
    <property type="entry name" value="Jelly Rolls"/>
    <property type="match status" value="1"/>
</dbReference>
<dbReference type="RefSeq" id="WP_028461371.1">
    <property type="nucleotide sequence ID" value="NZ_FSRO01000001.1"/>
</dbReference>
<comment type="similarity">
    <text evidence="7">Belongs to the dTDP-4-dehydrorhamnose 3,5-epimerase family.</text>
</comment>
<evidence type="ECO:0000256" key="1">
    <source>
        <dbReference type="ARBA" id="ARBA00001298"/>
    </source>
</evidence>
<evidence type="ECO:0000313" key="9">
    <source>
        <dbReference type="Proteomes" id="UP000185062"/>
    </source>
</evidence>
<keyword evidence="7" id="KW-0413">Isomerase</keyword>
<evidence type="ECO:0000256" key="5">
    <source>
        <dbReference type="PIRSR" id="PIRSR600888-1"/>
    </source>
</evidence>
<feature type="active site" description="Proton donor" evidence="5">
    <location>
        <position position="132"/>
    </location>
</feature>
<reference evidence="8 9" key="1">
    <citation type="submission" date="2016-12" db="EMBL/GenBank/DDBJ databases">
        <authorList>
            <person name="Song W.-J."/>
            <person name="Kurnit D.M."/>
        </authorList>
    </citation>
    <scope>NUCLEOTIDE SEQUENCE [LARGE SCALE GENOMIC DNA]</scope>
    <source>
        <strain evidence="8 9">ATCC 49181</strain>
    </source>
</reference>
<dbReference type="UniPathway" id="UPA00124"/>
<dbReference type="InterPro" id="IPR011051">
    <property type="entry name" value="RmlC_Cupin_sf"/>
</dbReference>
<dbReference type="InterPro" id="IPR000888">
    <property type="entry name" value="RmlC-like"/>
</dbReference>
<dbReference type="AlphaFoldDB" id="A0A1N6JFZ4"/>
<dbReference type="EMBL" id="FSRO01000001">
    <property type="protein sequence ID" value="SIO43117.1"/>
    <property type="molecule type" value="Genomic_DNA"/>
</dbReference>
<dbReference type="NCBIfam" id="TIGR01221">
    <property type="entry name" value="rmlC"/>
    <property type="match status" value="1"/>
</dbReference>
<comment type="subunit">
    <text evidence="7">Homodimer.</text>
</comment>
<feature type="active site" description="Proton acceptor" evidence="5">
    <location>
        <position position="62"/>
    </location>
</feature>
<feature type="site" description="Participates in a stacking interaction with the thymidine ring of dTDP-4-oxo-6-deoxyglucose" evidence="6">
    <location>
        <position position="138"/>
    </location>
</feature>